<proteinExistence type="predicted"/>
<keyword evidence="4" id="KW-1185">Reference proteome</keyword>
<keyword evidence="1" id="KW-1133">Transmembrane helix</keyword>
<evidence type="ECO:0000259" key="2">
    <source>
        <dbReference type="Pfam" id="PF04892"/>
    </source>
</evidence>
<dbReference type="STRING" id="555088.DealDRAFT_2142"/>
<dbReference type="Proteomes" id="UP000006443">
    <property type="component" value="Unassembled WGS sequence"/>
</dbReference>
<evidence type="ECO:0000313" key="4">
    <source>
        <dbReference type="Proteomes" id="UP000006443"/>
    </source>
</evidence>
<accession>C0GI33</accession>
<reference evidence="3 4" key="1">
    <citation type="submission" date="2009-02" db="EMBL/GenBank/DDBJ databases">
        <title>Sequencing of the draft genome and assembly of Dethiobacter alkaliphilus AHT 1.</title>
        <authorList>
            <consortium name="US DOE Joint Genome Institute (JGI-PGF)"/>
            <person name="Lucas S."/>
            <person name="Copeland A."/>
            <person name="Lapidus A."/>
            <person name="Glavina del Rio T."/>
            <person name="Dalin E."/>
            <person name="Tice H."/>
            <person name="Bruce D."/>
            <person name="Goodwin L."/>
            <person name="Pitluck S."/>
            <person name="Larimer F."/>
            <person name="Land M.L."/>
            <person name="Hauser L."/>
            <person name="Muyzer G."/>
        </authorList>
    </citation>
    <scope>NUCLEOTIDE SEQUENCE [LARGE SCALE GENOMIC DNA]</scope>
    <source>
        <strain evidence="3 4">AHT 1</strain>
    </source>
</reference>
<name>C0GI33_DETAL</name>
<dbReference type="NCBIfam" id="NF037970">
    <property type="entry name" value="vanZ_1"/>
    <property type="match status" value="1"/>
</dbReference>
<sequence length="181" mass="20366">MKKKAWFFVLAILATLYYLSSIPGLRVLPVLSQINAILRTFDMGITRLATAIAARLPSELGHAQTLSSDFYAYAQRNPVIIEFMLRKAAHVFVFFVITIAFFLLLRHYLHKPWQAILASFAAGTLMAFLDEYHQSLVDGRHGTLVDVGIDMIGVLAATFLLIFSFWLTSQYRSSTNKTISS</sequence>
<dbReference type="InterPro" id="IPR006976">
    <property type="entry name" value="VanZ-like"/>
</dbReference>
<comment type="caution">
    <text evidence="3">The sequence shown here is derived from an EMBL/GenBank/DDBJ whole genome shotgun (WGS) entry which is preliminary data.</text>
</comment>
<protein>
    <submittedName>
        <fullName evidence="3">VanZ family protein</fullName>
    </submittedName>
</protein>
<dbReference type="OrthoDB" id="291892at2"/>
<gene>
    <name evidence="3" type="ORF">DealDRAFT_2142</name>
</gene>
<feature type="transmembrane region" description="Helical" evidence="1">
    <location>
        <begin position="88"/>
        <end position="105"/>
    </location>
</feature>
<feature type="domain" description="VanZ-like" evidence="2">
    <location>
        <begin position="74"/>
        <end position="162"/>
    </location>
</feature>
<keyword evidence="1" id="KW-0472">Membrane</keyword>
<feature type="transmembrane region" description="Helical" evidence="1">
    <location>
        <begin position="149"/>
        <end position="167"/>
    </location>
</feature>
<evidence type="ECO:0000313" key="3">
    <source>
        <dbReference type="EMBL" id="EEG77107.1"/>
    </source>
</evidence>
<dbReference type="Pfam" id="PF04892">
    <property type="entry name" value="VanZ"/>
    <property type="match status" value="1"/>
</dbReference>
<evidence type="ECO:0000256" key="1">
    <source>
        <dbReference type="SAM" id="Phobius"/>
    </source>
</evidence>
<dbReference type="RefSeq" id="WP_008517279.1">
    <property type="nucleotide sequence ID" value="NZ_ACJM01000010.1"/>
</dbReference>
<dbReference type="eggNOG" id="COG5652">
    <property type="taxonomic scope" value="Bacteria"/>
</dbReference>
<keyword evidence="1" id="KW-0812">Transmembrane</keyword>
<dbReference type="EMBL" id="ACJM01000010">
    <property type="protein sequence ID" value="EEG77107.1"/>
    <property type="molecule type" value="Genomic_DNA"/>
</dbReference>
<feature type="transmembrane region" description="Helical" evidence="1">
    <location>
        <begin position="112"/>
        <end position="129"/>
    </location>
</feature>
<organism evidence="3 4">
    <name type="scientific">Dethiobacter alkaliphilus AHT 1</name>
    <dbReference type="NCBI Taxonomy" id="555088"/>
    <lineage>
        <taxon>Bacteria</taxon>
        <taxon>Bacillati</taxon>
        <taxon>Bacillota</taxon>
        <taxon>Dethiobacteria</taxon>
        <taxon>Dethiobacterales</taxon>
        <taxon>Dethiobacteraceae</taxon>
        <taxon>Dethiobacter</taxon>
    </lineage>
</organism>
<dbReference type="AlphaFoldDB" id="C0GI33"/>